<evidence type="ECO:0000256" key="1">
    <source>
        <dbReference type="ARBA" id="ARBA00003330"/>
    </source>
</evidence>
<evidence type="ECO:0000259" key="12">
    <source>
        <dbReference type="PROSITE" id="PS51352"/>
    </source>
</evidence>
<dbReference type="InterPro" id="IPR013766">
    <property type="entry name" value="Thioredoxin_domain"/>
</dbReference>
<dbReference type="Pfam" id="PF00578">
    <property type="entry name" value="AhpC-TSA"/>
    <property type="match status" value="1"/>
</dbReference>
<comment type="catalytic activity">
    <reaction evidence="11">
        <text>a hydroperoxide + [thioredoxin]-dithiol = an alcohol + [thioredoxin]-disulfide + H2O</text>
        <dbReference type="Rhea" id="RHEA:62620"/>
        <dbReference type="Rhea" id="RHEA-COMP:10698"/>
        <dbReference type="Rhea" id="RHEA-COMP:10700"/>
        <dbReference type="ChEBI" id="CHEBI:15377"/>
        <dbReference type="ChEBI" id="CHEBI:29950"/>
        <dbReference type="ChEBI" id="CHEBI:30879"/>
        <dbReference type="ChEBI" id="CHEBI:35924"/>
        <dbReference type="ChEBI" id="CHEBI:50058"/>
        <dbReference type="EC" id="1.11.1.24"/>
    </reaction>
</comment>
<evidence type="ECO:0000256" key="9">
    <source>
        <dbReference type="ARBA" id="ARBA00038489"/>
    </source>
</evidence>
<protein>
    <recommendedName>
        <fullName evidence="2">thioredoxin-dependent peroxiredoxin</fullName>
        <ecNumber evidence="2">1.11.1.24</ecNumber>
    </recommendedName>
    <alternativeName>
        <fullName evidence="8">Thioredoxin peroxidase</fullName>
    </alternativeName>
    <alternativeName>
        <fullName evidence="10">Thioredoxin-dependent peroxiredoxin Bcp</fullName>
    </alternativeName>
</protein>
<accession>A0ABT5IFS9</accession>
<keyword evidence="4" id="KW-0049">Antioxidant</keyword>
<reference evidence="13 14" key="1">
    <citation type="submission" date="2023-01" db="EMBL/GenBank/DDBJ databases">
        <title>Novel species of the genus Asticcacaulis isolated from rivers.</title>
        <authorList>
            <person name="Lu H."/>
        </authorList>
    </citation>
    <scope>NUCLEOTIDE SEQUENCE [LARGE SCALE GENOMIC DNA]</scope>
    <source>
        <strain evidence="13 14">DXS10W</strain>
    </source>
</reference>
<dbReference type="Proteomes" id="UP001216595">
    <property type="component" value="Unassembled WGS sequence"/>
</dbReference>
<dbReference type="EC" id="1.11.1.24" evidence="2"/>
<dbReference type="InterPro" id="IPR036249">
    <property type="entry name" value="Thioredoxin-like_sf"/>
</dbReference>
<dbReference type="InterPro" id="IPR000866">
    <property type="entry name" value="AhpC/TSA"/>
</dbReference>
<dbReference type="PROSITE" id="PS51352">
    <property type="entry name" value="THIOREDOXIN_2"/>
    <property type="match status" value="1"/>
</dbReference>
<proteinExistence type="inferred from homology"/>
<keyword evidence="5" id="KW-0560">Oxidoreductase</keyword>
<organism evidence="13 14">
    <name type="scientific">Asticcacaulis currens</name>
    <dbReference type="NCBI Taxonomy" id="2984210"/>
    <lineage>
        <taxon>Bacteria</taxon>
        <taxon>Pseudomonadati</taxon>
        <taxon>Pseudomonadota</taxon>
        <taxon>Alphaproteobacteria</taxon>
        <taxon>Caulobacterales</taxon>
        <taxon>Caulobacteraceae</taxon>
        <taxon>Asticcacaulis</taxon>
    </lineage>
</organism>
<feature type="domain" description="Thioredoxin" evidence="12">
    <location>
        <begin position="18"/>
        <end position="171"/>
    </location>
</feature>
<evidence type="ECO:0000313" key="13">
    <source>
        <dbReference type="EMBL" id="MDC7695019.1"/>
    </source>
</evidence>
<evidence type="ECO:0000256" key="5">
    <source>
        <dbReference type="ARBA" id="ARBA00023002"/>
    </source>
</evidence>
<evidence type="ECO:0000256" key="10">
    <source>
        <dbReference type="ARBA" id="ARBA00042639"/>
    </source>
</evidence>
<dbReference type="PANTHER" id="PTHR42801:SF4">
    <property type="entry name" value="AHPC_TSA FAMILY PROTEIN"/>
    <property type="match status" value="1"/>
</dbReference>
<evidence type="ECO:0000256" key="7">
    <source>
        <dbReference type="ARBA" id="ARBA00023284"/>
    </source>
</evidence>
<keyword evidence="14" id="KW-1185">Reference proteome</keyword>
<sequence length="171" mass="18648">MAKNLAKKAGRENPTDAGFAPFPLPAFDLPADDGQNWTPDSLKGRWTVLFVYPADNTPTCTQEAIDFTAAVPQFEVLGAQVIGLSKDDLNSHARFKTKHALTPVLLSDTTPGLIDALGAWVEKSMYGKTYMGTDRSTWLIDPHGVVQAAWRKVRIKGHVEAVLDTLRAKSA</sequence>
<dbReference type="Gene3D" id="3.40.30.10">
    <property type="entry name" value="Glutaredoxin"/>
    <property type="match status" value="1"/>
</dbReference>
<evidence type="ECO:0000256" key="6">
    <source>
        <dbReference type="ARBA" id="ARBA00023157"/>
    </source>
</evidence>
<keyword evidence="7" id="KW-0676">Redox-active center</keyword>
<dbReference type="InterPro" id="IPR050924">
    <property type="entry name" value="Peroxiredoxin_BCP/PrxQ"/>
</dbReference>
<comment type="function">
    <text evidence="1">Thiol-specific peroxidase that catalyzes the reduction of hydrogen peroxide and organic hydroperoxides to water and alcohols, respectively. Plays a role in cell protection against oxidative stress by detoxifying peroxides and as sensor of hydrogen peroxide-mediated signaling events.</text>
</comment>
<evidence type="ECO:0000256" key="8">
    <source>
        <dbReference type="ARBA" id="ARBA00032824"/>
    </source>
</evidence>
<evidence type="ECO:0000256" key="2">
    <source>
        <dbReference type="ARBA" id="ARBA00013017"/>
    </source>
</evidence>
<evidence type="ECO:0000256" key="11">
    <source>
        <dbReference type="ARBA" id="ARBA00049091"/>
    </source>
</evidence>
<dbReference type="SUPFAM" id="SSF52833">
    <property type="entry name" value="Thioredoxin-like"/>
    <property type="match status" value="1"/>
</dbReference>
<dbReference type="CDD" id="cd03017">
    <property type="entry name" value="PRX_BCP"/>
    <property type="match status" value="1"/>
</dbReference>
<evidence type="ECO:0000313" key="14">
    <source>
        <dbReference type="Proteomes" id="UP001216595"/>
    </source>
</evidence>
<dbReference type="EMBL" id="JAQQKW010000006">
    <property type="protein sequence ID" value="MDC7695019.1"/>
    <property type="molecule type" value="Genomic_DNA"/>
</dbReference>
<name>A0ABT5IFS9_9CAUL</name>
<dbReference type="PANTHER" id="PTHR42801">
    <property type="entry name" value="THIOREDOXIN-DEPENDENT PEROXIDE REDUCTASE"/>
    <property type="match status" value="1"/>
</dbReference>
<keyword evidence="3" id="KW-0575">Peroxidase</keyword>
<dbReference type="RefSeq" id="WP_272741716.1">
    <property type="nucleotide sequence ID" value="NZ_JAQQKW010000006.1"/>
</dbReference>
<evidence type="ECO:0000256" key="3">
    <source>
        <dbReference type="ARBA" id="ARBA00022559"/>
    </source>
</evidence>
<comment type="caution">
    <text evidence="13">The sequence shown here is derived from an EMBL/GenBank/DDBJ whole genome shotgun (WGS) entry which is preliminary data.</text>
</comment>
<keyword evidence="6" id="KW-1015">Disulfide bond</keyword>
<gene>
    <name evidence="13" type="ORF">PQU94_12095</name>
</gene>
<evidence type="ECO:0000256" key="4">
    <source>
        <dbReference type="ARBA" id="ARBA00022862"/>
    </source>
</evidence>
<comment type="similarity">
    <text evidence="9">Belongs to the peroxiredoxin family. BCP/PrxQ subfamily.</text>
</comment>